<reference evidence="1" key="1">
    <citation type="submission" date="2023-07" db="EMBL/GenBank/DDBJ databases">
        <authorList>
            <person name="Stuckert A."/>
        </authorList>
    </citation>
    <scope>NUCLEOTIDE SEQUENCE</scope>
</reference>
<protein>
    <submittedName>
        <fullName evidence="1">Uncharacterized protein</fullName>
    </submittedName>
</protein>
<dbReference type="EMBL" id="CAUEEQ010035750">
    <property type="protein sequence ID" value="CAJ0952826.1"/>
    <property type="molecule type" value="Genomic_DNA"/>
</dbReference>
<name>A0ABN9LY06_9NEOB</name>
<organism evidence="1 2">
    <name type="scientific">Ranitomeya imitator</name>
    <name type="common">mimic poison frog</name>
    <dbReference type="NCBI Taxonomy" id="111125"/>
    <lineage>
        <taxon>Eukaryota</taxon>
        <taxon>Metazoa</taxon>
        <taxon>Chordata</taxon>
        <taxon>Craniata</taxon>
        <taxon>Vertebrata</taxon>
        <taxon>Euteleostomi</taxon>
        <taxon>Amphibia</taxon>
        <taxon>Batrachia</taxon>
        <taxon>Anura</taxon>
        <taxon>Neobatrachia</taxon>
        <taxon>Hyloidea</taxon>
        <taxon>Dendrobatidae</taxon>
        <taxon>Dendrobatinae</taxon>
        <taxon>Ranitomeya</taxon>
    </lineage>
</organism>
<sequence>MPSLALGAESPVDEMCVRLARGCAEDVRAAAAWLGGLLSDPPLLIHNNHLLLCGNEELDVFCFVSSECGHRGRGEGREATLRIHGPRPDRVVVAVQAERLLLDVQEKMAESLEDELLAAAVIWFYNDQPYSAKANRRWRKPSCPNGTSP</sequence>
<proteinExistence type="predicted"/>
<evidence type="ECO:0000313" key="1">
    <source>
        <dbReference type="EMBL" id="CAJ0952826.1"/>
    </source>
</evidence>
<keyword evidence="2" id="KW-1185">Reference proteome</keyword>
<dbReference type="Proteomes" id="UP001176940">
    <property type="component" value="Unassembled WGS sequence"/>
</dbReference>
<evidence type="ECO:0000313" key="2">
    <source>
        <dbReference type="Proteomes" id="UP001176940"/>
    </source>
</evidence>
<gene>
    <name evidence="1" type="ORF">RIMI_LOCUS14071811</name>
</gene>
<accession>A0ABN9LY06</accession>
<comment type="caution">
    <text evidence="1">The sequence shown here is derived from an EMBL/GenBank/DDBJ whole genome shotgun (WGS) entry which is preliminary data.</text>
</comment>